<dbReference type="Proteomes" id="UP000579153">
    <property type="component" value="Unassembled WGS sequence"/>
</dbReference>
<evidence type="ECO:0000313" key="1">
    <source>
        <dbReference type="EMBL" id="MBB5775195.1"/>
    </source>
</evidence>
<dbReference type="AlphaFoldDB" id="A0A7W9L941"/>
<reference evidence="1 2" key="1">
    <citation type="submission" date="2020-08" db="EMBL/GenBank/DDBJ databases">
        <title>Sequencing the genomes of 1000 actinobacteria strains.</title>
        <authorList>
            <person name="Klenk H.-P."/>
        </authorList>
    </citation>
    <scope>NUCLEOTIDE SEQUENCE [LARGE SCALE GENOMIC DNA]</scope>
    <source>
        <strain evidence="1 2">DSM 45507</strain>
    </source>
</reference>
<proteinExistence type="predicted"/>
<name>A0A7W9L941_9ACTN</name>
<organism evidence="1 2">
    <name type="scientific">Nonomuraea jabiensis</name>
    <dbReference type="NCBI Taxonomy" id="882448"/>
    <lineage>
        <taxon>Bacteria</taxon>
        <taxon>Bacillati</taxon>
        <taxon>Actinomycetota</taxon>
        <taxon>Actinomycetes</taxon>
        <taxon>Streptosporangiales</taxon>
        <taxon>Streptosporangiaceae</taxon>
        <taxon>Nonomuraea</taxon>
    </lineage>
</organism>
<comment type="caution">
    <text evidence="1">The sequence shown here is derived from an EMBL/GenBank/DDBJ whole genome shotgun (WGS) entry which is preliminary data.</text>
</comment>
<sequence length="81" mass="9342">MVGRGRHQHNEINAAFKEARKIASLTVVESHNGHCWGWIECICGEEPQPVWCTPRNPGNHAKRLLRWIKNHSECAKDEERS</sequence>
<keyword evidence="2" id="KW-1185">Reference proteome</keyword>
<evidence type="ECO:0000313" key="2">
    <source>
        <dbReference type="Proteomes" id="UP000579153"/>
    </source>
</evidence>
<gene>
    <name evidence="1" type="ORF">HD596_001951</name>
</gene>
<accession>A0A7W9L941</accession>
<dbReference type="EMBL" id="JACHMB010000001">
    <property type="protein sequence ID" value="MBB5775195.1"/>
    <property type="molecule type" value="Genomic_DNA"/>
</dbReference>
<protein>
    <submittedName>
        <fullName evidence="1">Uncharacterized protein</fullName>
    </submittedName>
</protein>